<keyword evidence="2" id="KW-0963">Cytoplasm</keyword>
<gene>
    <name evidence="10" type="ORF">EW145_g2708</name>
</gene>
<evidence type="ECO:0000256" key="7">
    <source>
        <dbReference type="SAM" id="Coils"/>
    </source>
</evidence>
<reference evidence="10 11" key="1">
    <citation type="submission" date="2019-02" db="EMBL/GenBank/DDBJ databases">
        <title>Genome sequencing of the rare red list fungi Phellinidium pouzarii.</title>
        <authorList>
            <person name="Buettner E."/>
            <person name="Kellner H."/>
        </authorList>
    </citation>
    <scope>NUCLEOTIDE SEQUENCE [LARGE SCALE GENOMIC DNA]</scope>
    <source>
        <strain evidence="10 11">DSM 108285</strain>
    </source>
</reference>
<feature type="compositionally biased region" description="Low complexity" evidence="8">
    <location>
        <begin position="185"/>
        <end position="203"/>
    </location>
</feature>
<dbReference type="PANTHER" id="PTHR18916">
    <property type="entry name" value="DYNACTIN 1-RELATED MICROTUBULE-BINDING"/>
    <property type="match status" value="1"/>
</dbReference>
<dbReference type="Gene3D" id="1.10.287.1490">
    <property type="match status" value="1"/>
</dbReference>
<name>A0A4S4LAA9_9AGAM</name>
<organism evidence="10 11">
    <name type="scientific">Phellinidium pouzarii</name>
    <dbReference type="NCBI Taxonomy" id="167371"/>
    <lineage>
        <taxon>Eukaryota</taxon>
        <taxon>Fungi</taxon>
        <taxon>Dikarya</taxon>
        <taxon>Basidiomycota</taxon>
        <taxon>Agaricomycotina</taxon>
        <taxon>Agaricomycetes</taxon>
        <taxon>Hymenochaetales</taxon>
        <taxon>Hymenochaetaceae</taxon>
        <taxon>Phellinidium</taxon>
    </lineage>
</organism>
<feature type="coiled-coil region" evidence="7">
    <location>
        <begin position="469"/>
        <end position="503"/>
    </location>
</feature>
<evidence type="ECO:0000256" key="6">
    <source>
        <dbReference type="ARBA" id="ARBA00023212"/>
    </source>
</evidence>
<dbReference type="PROSITE" id="PS00845">
    <property type="entry name" value="CAP_GLY_1"/>
    <property type="match status" value="1"/>
</dbReference>
<keyword evidence="5 7" id="KW-0175">Coiled coil</keyword>
<dbReference type="Gene3D" id="2.30.30.190">
    <property type="entry name" value="CAP Gly-rich-like domain"/>
    <property type="match status" value="1"/>
</dbReference>
<comment type="caution">
    <text evidence="10">The sequence shown here is derived from an EMBL/GenBank/DDBJ whole genome shotgun (WGS) entry which is preliminary data.</text>
</comment>
<dbReference type="GO" id="GO:0005874">
    <property type="term" value="C:microtubule"/>
    <property type="evidence" value="ECO:0007669"/>
    <property type="project" value="UniProtKB-KW"/>
</dbReference>
<protein>
    <recommendedName>
        <fullName evidence="9">CAP-Gly domain-containing protein</fullName>
    </recommendedName>
</protein>
<feature type="compositionally biased region" description="Low complexity" evidence="8">
    <location>
        <begin position="440"/>
        <end position="453"/>
    </location>
</feature>
<feature type="compositionally biased region" description="Low complexity" evidence="8">
    <location>
        <begin position="368"/>
        <end position="377"/>
    </location>
</feature>
<comment type="subcellular location">
    <subcellularLocation>
        <location evidence="1">Cytoplasm</location>
        <location evidence="1">Cytoskeleton</location>
        <location evidence="1">Spindle</location>
    </subcellularLocation>
</comment>
<keyword evidence="11" id="KW-1185">Reference proteome</keyword>
<sequence>MATTPGRARSSGIPTPGRLRSFSSSASPRPPLPTDSEATERAFAEALKTNDPARHNSRSVSASSSTQRPSSVASSSRPKTPTASANKGTQRRPESRQSDLFQRVQREFIVGDNVRIESLGFEGTLRYLGEIAGKPGEWAGVELSGGFTGLGKNDGSVGDVRYFSCPEKCGVFVAYAKLSLPTVGPGSYSRPSSVASSRASMSGRITPSFAGRSSQNKGRVTPSNSNGRVTPAHNGGRATPSTGFGFSTPSARTAQRSTSHPTPSVPSTPSASALSKITAGSRASKYVGMTAQQLSASKPKISSYAMPASPSKINIGLGSPTRFLGPPSPSRSEAASPAGGNAKPDTRLTSFGTPKKSLGSGRQSLTTPRPRIPSAIAMPPPPSLPGSGYSVILNDRASTPAYSTTSNDTALDDDVMESLSMSSIQQNSRALKDKIQNLLSGKSSSTSRSHSPSEALKSDMFKDDSGVDANKFGASYRSLQERMENLERENAQMSADLQESRKRAVDADRVAVLKAEQDQAFSRIQGLESLLKTSERTLDERNTKIESLERTIKSSSDALESLRSEGDVRAKDLQTKIDDCETLISSLKDAIEAKSNEAGQNEGIIQAKDAEIGLLEARVKKTNSDLEDVRRDLAGQIDRLRSAGQETIALYEERLGSAESKRYELEDLVEQLEEQLKKLGSPSRLLSNDVQDSTEATRIDNEMLRDQIVHLQRKITDLEDLVEETRGSTEREEAAIRSRLQRHKDNEASMRIEVTEARAEAEEAGEALRENTLALENARAEIEGLRTEVAALESLQARNSTEKARTEESSRRAALERNRHNEEVSQLKDLLEVARTARKEALQELDAIRSDSFDASSSMSSLKQMVETLDSDKAELEHVRAELTAKLERERSTVAELRQALNEKSLKLESSRKALNRDRPVNVGLQDLTSSSTSSKHDSSSTRDEIKGLKHIVQELQKENSTIISKNKTLESENKMLLKETDSLRDELKLLEENVEQSLIYEENALASETEHDGSFNASAQKKPSDYKAKSDVETEQLRKQMADLEKKTARTIHDLNKEVNELESLIEAKIYREDELEREIERLKQKISKSSRPSKSSTEPPATEHRPAHSASNSTSTINGFSADANIPTASLSTSSGTETCEICEQPGHDIFTCPLLKDGPEANSSSMENARKSPKPETLDLFCEDCEGYGHLAANCPHSLDVF</sequence>
<feature type="region of interest" description="Disordered" evidence="8">
    <location>
        <begin position="1"/>
        <end position="100"/>
    </location>
</feature>
<dbReference type="AlphaFoldDB" id="A0A4S4LAA9"/>
<feature type="region of interest" description="Disordered" evidence="8">
    <location>
        <begin position="797"/>
        <end position="820"/>
    </location>
</feature>
<feature type="compositionally biased region" description="Low complexity" evidence="8">
    <location>
        <begin position="257"/>
        <end position="275"/>
    </location>
</feature>
<feature type="region of interest" description="Disordered" evidence="8">
    <location>
        <begin position="911"/>
        <end position="944"/>
    </location>
</feature>
<feature type="compositionally biased region" description="Basic and acidic residues" evidence="8">
    <location>
        <begin position="911"/>
        <end position="920"/>
    </location>
</feature>
<feature type="compositionally biased region" description="Polar residues" evidence="8">
    <location>
        <begin position="211"/>
        <end position="228"/>
    </location>
</feature>
<evidence type="ECO:0000259" key="9">
    <source>
        <dbReference type="PROSITE" id="PS50245"/>
    </source>
</evidence>
<feature type="region of interest" description="Disordered" evidence="8">
    <location>
        <begin position="182"/>
        <end position="276"/>
    </location>
</feature>
<evidence type="ECO:0000313" key="10">
    <source>
        <dbReference type="EMBL" id="THH08437.1"/>
    </source>
</evidence>
<dbReference type="Gene3D" id="4.10.60.10">
    <property type="entry name" value="Zinc finger, CCHC-type"/>
    <property type="match status" value="1"/>
</dbReference>
<feature type="region of interest" description="Disordered" evidence="8">
    <location>
        <begin position="296"/>
        <end position="392"/>
    </location>
</feature>
<feature type="region of interest" description="Disordered" evidence="8">
    <location>
        <begin position="1084"/>
        <end position="1123"/>
    </location>
</feature>
<feature type="compositionally biased region" description="Polar residues" evidence="8">
    <location>
        <begin position="239"/>
        <end position="256"/>
    </location>
</feature>
<dbReference type="GO" id="GO:0030286">
    <property type="term" value="C:dynein complex"/>
    <property type="evidence" value="ECO:0007669"/>
    <property type="project" value="UniProtKB-KW"/>
</dbReference>
<evidence type="ECO:0000256" key="2">
    <source>
        <dbReference type="ARBA" id="ARBA00022490"/>
    </source>
</evidence>
<feature type="region of interest" description="Disordered" evidence="8">
    <location>
        <begin position="1010"/>
        <end position="1034"/>
    </location>
</feature>
<dbReference type="Proteomes" id="UP000308199">
    <property type="component" value="Unassembled WGS sequence"/>
</dbReference>
<feature type="region of interest" description="Disordered" evidence="8">
    <location>
        <begin position="439"/>
        <end position="464"/>
    </location>
</feature>
<proteinExistence type="predicted"/>
<feature type="compositionally biased region" description="Low complexity" evidence="8">
    <location>
        <begin position="58"/>
        <end position="78"/>
    </location>
</feature>
<dbReference type="PROSITE" id="PS50245">
    <property type="entry name" value="CAP_GLY_2"/>
    <property type="match status" value="1"/>
</dbReference>
<dbReference type="EMBL" id="SGPK01000100">
    <property type="protein sequence ID" value="THH08437.1"/>
    <property type="molecule type" value="Genomic_DNA"/>
</dbReference>
<evidence type="ECO:0000256" key="3">
    <source>
        <dbReference type="ARBA" id="ARBA00022701"/>
    </source>
</evidence>
<dbReference type="Pfam" id="PF01302">
    <property type="entry name" value="CAP_GLY"/>
    <property type="match status" value="1"/>
</dbReference>
<keyword evidence="3" id="KW-0493">Microtubule</keyword>
<dbReference type="InterPro" id="IPR036859">
    <property type="entry name" value="CAP-Gly_dom_sf"/>
</dbReference>
<feature type="compositionally biased region" description="Low complexity" evidence="8">
    <location>
        <begin position="330"/>
        <end position="340"/>
    </location>
</feature>
<feature type="compositionally biased region" description="Basic and acidic residues" evidence="8">
    <location>
        <begin position="935"/>
        <end position="944"/>
    </location>
</feature>
<dbReference type="GO" id="GO:0005819">
    <property type="term" value="C:spindle"/>
    <property type="evidence" value="ECO:0007669"/>
    <property type="project" value="UniProtKB-SubCell"/>
</dbReference>
<keyword evidence="4" id="KW-0243">Dynein</keyword>
<accession>A0A4S4LAA9</accession>
<evidence type="ECO:0000256" key="5">
    <source>
        <dbReference type="ARBA" id="ARBA00023054"/>
    </source>
</evidence>
<feature type="compositionally biased region" description="Basic and acidic residues" evidence="8">
    <location>
        <begin position="1023"/>
        <end position="1034"/>
    </location>
</feature>
<dbReference type="SUPFAM" id="SSF74924">
    <property type="entry name" value="Cap-Gly domain"/>
    <property type="match status" value="1"/>
</dbReference>
<feature type="compositionally biased region" description="Polar residues" evidence="8">
    <location>
        <begin position="79"/>
        <end position="88"/>
    </location>
</feature>
<keyword evidence="6" id="KW-0206">Cytoskeleton</keyword>
<evidence type="ECO:0000256" key="1">
    <source>
        <dbReference type="ARBA" id="ARBA00004186"/>
    </source>
</evidence>
<dbReference type="SMART" id="SM01052">
    <property type="entry name" value="CAP_GLY"/>
    <property type="match status" value="1"/>
</dbReference>
<feature type="compositionally biased region" description="Polar residues" evidence="8">
    <location>
        <begin position="1111"/>
        <end position="1121"/>
    </location>
</feature>
<feature type="compositionally biased region" description="Low complexity" evidence="8">
    <location>
        <begin position="1089"/>
        <end position="1098"/>
    </location>
</feature>
<feature type="domain" description="CAP-Gly" evidence="9">
    <location>
        <begin position="129"/>
        <end position="174"/>
    </location>
</feature>
<evidence type="ECO:0000256" key="8">
    <source>
        <dbReference type="SAM" id="MobiDB-lite"/>
    </source>
</evidence>
<evidence type="ECO:0000256" key="4">
    <source>
        <dbReference type="ARBA" id="ARBA00023017"/>
    </source>
</evidence>
<feature type="compositionally biased region" description="Basic and acidic residues" evidence="8">
    <location>
        <begin position="800"/>
        <end position="820"/>
    </location>
</feature>
<dbReference type="OrthoDB" id="2130750at2759"/>
<dbReference type="InterPro" id="IPR000938">
    <property type="entry name" value="CAP-Gly_domain"/>
</dbReference>
<feature type="compositionally biased region" description="Low complexity" evidence="8">
    <location>
        <begin position="16"/>
        <end position="27"/>
    </location>
</feature>
<evidence type="ECO:0000313" key="11">
    <source>
        <dbReference type="Proteomes" id="UP000308199"/>
    </source>
</evidence>
<dbReference type="PANTHER" id="PTHR18916:SF6">
    <property type="entry name" value="DYNACTIN SUBUNIT 1"/>
    <property type="match status" value="1"/>
</dbReference>